<organism evidence="1 2">
    <name type="scientific">Armillaria solidipes</name>
    <dbReference type="NCBI Taxonomy" id="1076256"/>
    <lineage>
        <taxon>Eukaryota</taxon>
        <taxon>Fungi</taxon>
        <taxon>Dikarya</taxon>
        <taxon>Basidiomycota</taxon>
        <taxon>Agaricomycotina</taxon>
        <taxon>Agaricomycetes</taxon>
        <taxon>Agaricomycetidae</taxon>
        <taxon>Agaricales</taxon>
        <taxon>Marasmiineae</taxon>
        <taxon>Physalacriaceae</taxon>
        <taxon>Armillaria</taxon>
    </lineage>
</organism>
<sequence length="63" mass="7596">MSQFHNSTCIWERLEFRTPSSKYPWSRMWTIGSYGLLLLINTIRRVYLVLESGWTMNIERLNV</sequence>
<evidence type="ECO:0000313" key="2">
    <source>
        <dbReference type="Proteomes" id="UP000218334"/>
    </source>
</evidence>
<dbReference type="EMBL" id="KZ293522">
    <property type="protein sequence ID" value="PBK58832.1"/>
    <property type="molecule type" value="Genomic_DNA"/>
</dbReference>
<protein>
    <submittedName>
        <fullName evidence="1">Uncharacterized protein</fullName>
    </submittedName>
</protein>
<name>A0A2H3AVB5_9AGAR</name>
<dbReference type="AlphaFoldDB" id="A0A2H3AVB5"/>
<dbReference type="Proteomes" id="UP000218334">
    <property type="component" value="Unassembled WGS sequence"/>
</dbReference>
<proteinExistence type="predicted"/>
<gene>
    <name evidence="1" type="ORF">ARMSODRAFT_967420</name>
</gene>
<keyword evidence="2" id="KW-1185">Reference proteome</keyword>
<reference evidence="2" key="1">
    <citation type="journal article" date="2017" name="Nat. Ecol. Evol.">
        <title>Genome expansion and lineage-specific genetic innovations in the forest pathogenic fungi Armillaria.</title>
        <authorList>
            <person name="Sipos G."/>
            <person name="Prasanna A.N."/>
            <person name="Walter M.C."/>
            <person name="O'Connor E."/>
            <person name="Balint B."/>
            <person name="Krizsan K."/>
            <person name="Kiss B."/>
            <person name="Hess J."/>
            <person name="Varga T."/>
            <person name="Slot J."/>
            <person name="Riley R."/>
            <person name="Boka B."/>
            <person name="Rigling D."/>
            <person name="Barry K."/>
            <person name="Lee J."/>
            <person name="Mihaltcheva S."/>
            <person name="LaButti K."/>
            <person name="Lipzen A."/>
            <person name="Waldron R."/>
            <person name="Moloney N.M."/>
            <person name="Sperisen C."/>
            <person name="Kredics L."/>
            <person name="Vagvoelgyi C."/>
            <person name="Patrignani A."/>
            <person name="Fitzpatrick D."/>
            <person name="Nagy I."/>
            <person name="Doyle S."/>
            <person name="Anderson J.B."/>
            <person name="Grigoriev I.V."/>
            <person name="Gueldener U."/>
            <person name="Muensterkoetter M."/>
            <person name="Nagy L.G."/>
        </authorList>
    </citation>
    <scope>NUCLEOTIDE SEQUENCE [LARGE SCALE GENOMIC DNA]</scope>
    <source>
        <strain evidence="2">28-4</strain>
    </source>
</reference>
<evidence type="ECO:0000313" key="1">
    <source>
        <dbReference type="EMBL" id="PBK58832.1"/>
    </source>
</evidence>
<accession>A0A2H3AVB5</accession>